<dbReference type="OrthoDB" id="7789165at2759"/>
<organism evidence="1">
    <name type="scientific">Drosophila rhopaloa</name>
    <name type="common">Fruit fly</name>
    <dbReference type="NCBI Taxonomy" id="1041015"/>
    <lineage>
        <taxon>Eukaryota</taxon>
        <taxon>Metazoa</taxon>
        <taxon>Ecdysozoa</taxon>
        <taxon>Arthropoda</taxon>
        <taxon>Hexapoda</taxon>
        <taxon>Insecta</taxon>
        <taxon>Pterygota</taxon>
        <taxon>Neoptera</taxon>
        <taxon>Endopterygota</taxon>
        <taxon>Diptera</taxon>
        <taxon>Brachycera</taxon>
        <taxon>Muscomorpha</taxon>
        <taxon>Ephydroidea</taxon>
        <taxon>Drosophilidae</taxon>
        <taxon>Drosophila</taxon>
        <taxon>Sophophora</taxon>
    </lineage>
</organism>
<dbReference type="SMART" id="SM00697">
    <property type="entry name" value="DM8"/>
    <property type="match status" value="1"/>
</dbReference>
<name>A0A6P4EWE2_DRORH</name>
<dbReference type="PANTHER" id="PTHR20898">
    <property type="entry name" value="DAEDALUS ON 3-RELATED-RELATED"/>
    <property type="match status" value="1"/>
</dbReference>
<gene>
    <name evidence="1" type="primary">LOC108044774</name>
</gene>
<evidence type="ECO:0000313" key="1">
    <source>
        <dbReference type="RefSeq" id="XP_016979403.1"/>
    </source>
</evidence>
<dbReference type="InterPro" id="IPR010512">
    <property type="entry name" value="DUF1091"/>
</dbReference>
<accession>A0A6P4EWE2</accession>
<reference evidence="1" key="1">
    <citation type="submission" date="2025-08" db="UniProtKB">
        <authorList>
            <consortium name="RefSeq"/>
        </authorList>
    </citation>
    <scope>IDENTIFICATION</scope>
</reference>
<dbReference type="RefSeq" id="XP_016979403.1">
    <property type="nucleotide sequence ID" value="XM_017123914.1"/>
</dbReference>
<dbReference type="AlphaFoldDB" id="A0A6P4EWE2"/>
<protein>
    <submittedName>
        <fullName evidence="1">Uncharacterized protein LOC108044774</fullName>
    </submittedName>
</protein>
<dbReference type="PANTHER" id="PTHR20898:SF0">
    <property type="entry name" value="DAEDALUS ON 3-RELATED"/>
    <property type="match status" value="1"/>
</dbReference>
<dbReference type="Pfam" id="PF06477">
    <property type="entry name" value="DUF1091"/>
    <property type="match status" value="1"/>
</dbReference>
<sequence length="180" mass="21103">MKRTFGLFWFTVIFFILINFISNSNSLFKVTNIKCQCYDKTFCDFPQCELKVLGRGKVGIFIYTKIHQLPIKKVLVNLSLFRKFSGYRPFMYNLTVDFCNFIKNKDRFPWFNIVHDSISNFSNVNHSCPYNHDLIVSKMVLSDLMLKKTPFPTGSYMFQLIAGNPKWQGITQVMTEIVET</sequence>
<proteinExistence type="predicted"/>